<dbReference type="Gene3D" id="1.20.120.850">
    <property type="entry name" value="SWI2/SNF2 ATPases, N-terminal domain"/>
    <property type="match status" value="1"/>
</dbReference>
<feature type="region of interest" description="Disordered" evidence="4">
    <location>
        <begin position="307"/>
        <end position="333"/>
    </location>
</feature>
<sequence length="1075" mass="116624">MVFKPFKSPLIRKPVPSAPATTPDAVATAPTPEADATATTDPTGEPPTKKPRLHLDPAVTGIENRGLLPSASTGSQPPKKRGTLLCLARERATSSTTSSLSSRGPENDTSTVKGAREEGARAGAGRGSEDGKATTGEVRERYFNVLWRKVTTKKNKTWDGDGIIKVRDGYAYMFDHASGKDMGRGMVSQTRSLEAGVMLSVAGKEVEIDCEVSRGEYLTGRGLSGAEEKESAVNTNAAVTKPPATAAAGKASVSVRSAGLNTKGEMGKEDESSKPSPIRIANPASRKGGISGAYKRPLLDSAMIPQTSASTEMPVPRHDPAQPGALVMKRPDSVPSGKRVVDVVVDPILAKHLRPHQREGVQFLYECVMGMRSFNGEGAILADDMGLGKTLQTIALLWTLLKQNPVYGDSPVVKKALIVCPVTLISNWRKEFRKWLGNERIGVFVFDDKRKRLTDFTKGKAYSVMIVGYEKLRTVQEGLARGSGVDIIIADEGHRLKTLQNKSGQAIQSLNATKRVILSGTPIQNDLKEFFAAVDLVNPGVLGTFKAFIKEFEIPIVKSRQPEATEEDIEKGEARNEELRELTSKFMLRRTADILAKYLPPKSEYVLFCNPTRTQANIYQNVLASPIFQSVIGNSESALQLITILKKLCNSPSLLSPKANDDKESSPNSTIGALLASLPPNLLRHFSPSSSAKIRVLDQLLHHLRTTSRAEKIVLVSNYTSTLNLLATLLSSLSLPFLRLDGSTPAQKRHALVEDFNRLPSDLCFAFLLSAKAGGTGLNLIGASRLVLFDVDWNPATDLQAMARIHRDGQKRPCRIYRILLKGSLEEKIWQRQVTKLGLADSVMTTAAAAAAATTASDRAGAATSSSSMAQFSRDELRDLFRLDEESRCQTHVLLGCECGGTGQPQQPQQQQQASLETADNDGEVGGEVEEEEGDTVPPSDAEAEADAEEFPDIPTLIKASQLDMKKQESTSNTRRTSSRRPSRRQPPANPSPPPPPQRKPPSQKQRMKQSLAQYRHIDPYHLTVPADDDDDAAKSLDVVAMESVIDDEVLVAMLRDEGNRVGYIFKKSSGSSGA</sequence>
<dbReference type="InterPro" id="IPR014001">
    <property type="entry name" value="Helicase_ATP-bd"/>
</dbReference>
<dbReference type="Gene3D" id="3.40.50.300">
    <property type="entry name" value="P-loop containing nucleotide triphosphate hydrolases"/>
    <property type="match status" value="1"/>
</dbReference>
<dbReference type="GO" id="GO:0015616">
    <property type="term" value="F:DNA translocase activity"/>
    <property type="evidence" value="ECO:0007669"/>
    <property type="project" value="TreeGrafter"/>
</dbReference>
<feature type="compositionally biased region" description="Acidic residues" evidence="4">
    <location>
        <begin position="942"/>
        <end position="952"/>
    </location>
</feature>
<dbReference type="PANTHER" id="PTHR45629:SF7">
    <property type="entry name" value="DNA EXCISION REPAIR PROTEIN ERCC-6-RELATED"/>
    <property type="match status" value="1"/>
</dbReference>
<feature type="compositionally biased region" description="Acidic residues" evidence="4">
    <location>
        <begin position="919"/>
        <end position="935"/>
    </location>
</feature>
<dbReference type="GO" id="GO:0007131">
    <property type="term" value="P:reciprocal meiotic recombination"/>
    <property type="evidence" value="ECO:0007669"/>
    <property type="project" value="TreeGrafter"/>
</dbReference>
<dbReference type="Pfam" id="PF00176">
    <property type="entry name" value="SNF2-rel_dom"/>
    <property type="match status" value="1"/>
</dbReference>
<feature type="region of interest" description="Disordered" evidence="4">
    <location>
        <begin position="902"/>
        <end position="1019"/>
    </location>
</feature>
<dbReference type="CDD" id="cd18793">
    <property type="entry name" value="SF2_C_SNF"/>
    <property type="match status" value="1"/>
</dbReference>
<gene>
    <name evidence="7" type="ORF">BP00DRAFT_380573</name>
</gene>
<dbReference type="SMART" id="SM00490">
    <property type="entry name" value="HELICc"/>
    <property type="match status" value="1"/>
</dbReference>
<keyword evidence="1" id="KW-0547">Nucleotide-binding</keyword>
<feature type="compositionally biased region" description="Low complexity" evidence="4">
    <location>
        <begin position="1001"/>
        <end position="1011"/>
    </location>
</feature>
<feature type="domain" description="Helicase C-terminal" evidence="6">
    <location>
        <begin position="696"/>
        <end position="850"/>
    </location>
</feature>
<evidence type="ECO:0000256" key="4">
    <source>
        <dbReference type="SAM" id="MobiDB-lite"/>
    </source>
</evidence>
<keyword evidence="8" id="KW-1185">Reference proteome</keyword>
<feature type="domain" description="Helicase ATP-binding" evidence="5">
    <location>
        <begin position="370"/>
        <end position="540"/>
    </location>
</feature>
<dbReference type="GO" id="GO:0005524">
    <property type="term" value="F:ATP binding"/>
    <property type="evidence" value="ECO:0007669"/>
    <property type="project" value="InterPro"/>
</dbReference>
<evidence type="ECO:0000256" key="3">
    <source>
        <dbReference type="ARBA" id="ARBA00022840"/>
    </source>
</evidence>
<proteinExistence type="predicted"/>
<keyword evidence="3" id="KW-0067">ATP-binding</keyword>
<feature type="region of interest" description="Disordered" evidence="4">
    <location>
        <begin position="260"/>
        <end position="292"/>
    </location>
</feature>
<feature type="compositionally biased region" description="Pro residues" evidence="4">
    <location>
        <begin position="988"/>
        <end position="1000"/>
    </location>
</feature>
<reference evidence="7 8" key="1">
    <citation type="submission" date="2018-02" db="EMBL/GenBank/DDBJ databases">
        <title>The genomes of Aspergillus section Nigri reveals drivers in fungal speciation.</title>
        <authorList>
            <consortium name="DOE Joint Genome Institute"/>
            <person name="Vesth T.C."/>
            <person name="Nybo J."/>
            <person name="Theobald S."/>
            <person name="Brandl J."/>
            <person name="Frisvad J.C."/>
            <person name="Nielsen K.F."/>
            <person name="Lyhne E.K."/>
            <person name="Kogle M.E."/>
            <person name="Kuo A."/>
            <person name="Riley R."/>
            <person name="Clum A."/>
            <person name="Nolan M."/>
            <person name="Lipzen A."/>
            <person name="Salamov A."/>
            <person name="Henrissat B."/>
            <person name="Wiebenga A."/>
            <person name="De vries R.P."/>
            <person name="Grigoriev I.V."/>
            <person name="Mortensen U.H."/>
            <person name="Andersen M.R."/>
            <person name="Baker S.E."/>
        </authorList>
    </citation>
    <scope>NUCLEOTIDE SEQUENCE [LARGE SCALE GENOMIC DNA]</scope>
    <source>
        <strain evidence="7 8">CBS 114.80</strain>
    </source>
</reference>
<dbReference type="InterPro" id="IPR027417">
    <property type="entry name" value="P-loop_NTPase"/>
</dbReference>
<feature type="region of interest" description="Disordered" evidence="4">
    <location>
        <begin position="1"/>
        <end position="135"/>
    </location>
</feature>
<dbReference type="GO" id="GO:0005634">
    <property type="term" value="C:nucleus"/>
    <property type="evidence" value="ECO:0007669"/>
    <property type="project" value="TreeGrafter"/>
</dbReference>
<dbReference type="InterPro" id="IPR038718">
    <property type="entry name" value="SNF2-like_sf"/>
</dbReference>
<feature type="compositionally biased region" description="Low complexity" evidence="4">
    <location>
        <begin position="904"/>
        <end position="913"/>
    </location>
</feature>
<dbReference type="PROSITE" id="PS51192">
    <property type="entry name" value="HELICASE_ATP_BIND_1"/>
    <property type="match status" value="1"/>
</dbReference>
<dbReference type="PROSITE" id="PS51194">
    <property type="entry name" value="HELICASE_CTER"/>
    <property type="match status" value="1"/>
</dbReference>
<dbReference type="CDD" id="cd18004">
    <property type="entry name" value="DEXHc_RAD54"/>
    <property type="match status" value="1"/>
</dbReference>
<dbReference type="InterPro" id="IPR001650">
    <property type="entry name" value="Helicase_C-like"/>
</dbReference>
<evidence type="ECO:0000256" key="1">
    <source>
        <dbReference type="ARBA" id="ARBA00022741"/>
    </source>
</evidence>
<evidence type="ECO:0000256" key="2">
    <source>
        <dbReference type="ARBA" id="ARBA00022801"/>
    </source>
</evidence>
<dbReference type="InterPro" id="IPR000330">
    <property type="entry name" value="SNF2_N"/>
</dbReference>
<evidence type="ECO:0008006" key="9">
    <source>
        <dbReference type="Google" id="ProtNLM"/>
    </source>
</evidence>
<name>A0A2V5HRK9_9EURO</name>
<dbReference type="SUPFAM" id="SSF52540">
    <property type="entry name" value="P-loop containing nucleoside triphosphate hydrolases"/>
    <property type="match status" value="2"/>
</dbReference>
<evidence type="ECO:0000313" key="7">
    <source>
        <dbReference type="EMBL" id="PYI27019.1"/>
    </source>
</evidence>
<feature type="compositionally biased region" description="Low complexity" evidence="4">
    <location>
        <begin position="93"/>
        <end position="102"/>
    </location>
</feature>
<evidence type="ECO:0000313" key="8">
    <source>
        <dbReference type="Proteomes" id="UP000248817"/>
    </source>
</evidence>
<evidence type="ECO:0000259" key="5">
    <source>
        <dbReference type="PROSITE" id="PS51192"/>
    </source>
</evidence>
<evidence type="ECO:0000259" key="6">
    <source>
        <dbReference type="PROSITE" id="PS51194"/>
    </source>
</evidence>
<accession>A0A2V5HRK9</accession>
<protein>
    <recommendedName>
        <fullName evidence="9">DsDNA-dependent ATPase</fullName>
    </recommendedName>
</protein>
<dbReference type="InterPro" id="IPR049730">
    <property type="entry name" value="SNF2/RAD54-like_C"/>
</dbReference>
<dbReference type="InterPro" id="IPR050496">
    <property type="entry name" value="SNF2_RAD54_helicase_repair"/>
</dbReference>
<dbReference type="Gene3D" id="3.40.50.10810">
    <property type="entry name" value="Tandem AAA-ATPase domain"/>
    <property type="match status" value="1"/>
</dbReference>
<dbReference type="FunFam" id="3.40.50.10810:FF:000035">
    <property type="entry name" value="DsDNA-dependent ATPase (Rad54b)"/>
    <property type="match status" value="1"/>
</dbReference>
<dbReference type="Pfam" id="PF00271">
    <property type="entry name" value="Helicase_C"/>
    <property type="match status" value="1"/>
</dbReference>
<keyword evidence="2" id="KW-0378">Hydrolase</keyword>
<feature type="compositionally biased region" description="Low complexity" evidence="4">
    <location>
        <begin position="14"/>
        <end position="43"/>
    </location>
</feature>
<dbReference type="Proteomes" id="UP000248817">
    <property type="component" value="Unassembled WGS sequence"/>
</dbReference>
<dbReference type="GO" id="GO:0000724">
    <property type="term" value="P:double-strand break repair via homologous recombination"/>
    <property type="evidence" value="ECO:0007669"/>
    <property type="project" value="TreeGrafter"/>
</dbReference>
<dbReference type="GO" id="GO:0016787">
    <property type="term" value="F:hydrolase activity"/>
    <property type="evidence" value="ECO:0007669"/>
    <property type="project" value="UniProtKB-KW"/>
</dbReference>
<dbReference type="PANTHER" id="PTHR45629">
    <property type="entry name" value="SNF2/RAD54 FAMILY MEMBER"/>
    <property type="match status" value="1"/>
</dbReference>
<dbReference type="SMART" id="SM00487">
    <property type="entry name" value="DEXDc"/>
    <property type="match status" value="1"/>
</dbReference>
<dbReference type="AlphaFoldDB" id="A0A2V5HRK9"/>
<organism evidence="7 8">
    <name type="scientific">Aspergillus indologenus CBS 114.80</name>
    <dbReference type="NCBI Taxonomy" id="1450541"/>
    <lineage>
        <taxon>Eukaryota</taxon>
        <taxon>Fungi</taxon>
        <taxon>Dikarya</taxon>
        <taxon>Ascomycota</taxon>
        <taxon>Pezizomycotina</taxon>
        <taxon>Eurotiomycetes</taxon>
        <taxon>Eurotiomycetidae</taxon>
        <taxon>Eurotiales</taxon>
        <taxon>Aspergillaceae</taxon>
        <taxon>Aspergillus</taxon>
        <taxon>Aspergillus subgen. Circumdati</taxon>
    </lineage>
</organism>
<dbReference type="EMBL" id="KZ825580">
    <property type="protein sequence ID" value="PYI27019.1"/>
    <property type="molecule type" value="Genomic_DNA"/>
</dbReference>